<dbReference type="Pfam" id="PF13646">
    <property type="entry name" value="HEAT_2"/>
    <property type="match status" value="2"/>
</dbReference>
<dbReference type="InterPro" id="IPR016024">
    <property type="entry name" value="ARM-type_fold"/>
</dbReference>
<feature type="binding site" evidence="10">
    <location>
        <position position="94"/>
    </location>
    <ligand>
        <name>Fe cation</name>
        <dbReference type="ChEBI" id="CHEBI:24875"/>
        <label>1</label>
    </ligand>
</feature>
<evidence type="ECO:0000313" key="13">
    <source>
        <dbReference type="EMBL" id="KIM43097.1"/>
    </source>
</evidence>
<comment type="catalytic activity">
    <reaction evidence="1 10">
        <text>[eIF5A protein]-deoxyhypusine + AH2 + O2 = [eIF5A protein]-hypusine + A + H2O</text>
        <dbReference type="Rhea" id="RHEA:14101"/>
        <dbReference type="Rhea" id="RHEA-COMP:10144"/>
        <dbReference type="Rhea" id="RHEA-COMP:12592"/>
        <dbReference type="ChEBI" id="CHEBI:13193"/>
        <dbReference type="ChEBI" id="CHEBI:15377"/>
        <dbReference type="ChEBI" id="CHEBI:15379"/>
        <dbReference type="ChEBI" id="CHEBI:17499"/>
        <dbReference type="ChEBI" id="CHEBI:82657"/>
        <dbReference type="ChEBI" id="CHEBI:91175"/>
        <dbReference type="EC" id="1.14.99.29"/>
    </reaction>
</comment>
<dbReference type="Pfam" id="PF03130">
    <property type="entry name" value="HEAT_PBS"/>
    <property type="match status" value="1"/>
</dbReference>
<evidence type="ECO:0000256" key="7">
    <source>
        <dbReference type="ARBA" id="ARBA00023033"/>
    </source>
</evidence>
<feature type="region of interest" description="Disordered" evidence="12">
    <location>
        <begin position="141"/>
        <end position="178"/>
    </location>
</feature>
<reference evidence="14" key="2">
    <citation type="submission" date="2015-01" db="EMBL/GenBank/DDBJ databases">
        <title>Evolutionary Origins and Diversification of the Mycorrhizal Mutualists.</title>
        <authorList>
            <consortium name="DOE Joint Genome Institute"/>
            <consortium name="Mycorrhizal Genomics Consortium"/>
            <person name="Kohler A."/>
            <person name="Kuo A."/>
            <person name="Nagy L.G."/>
            <person name="Floudas D."/>
            <person name="Copeland A."/>
            <person name="Barry K.W."/>
            <person name="Cichocki N."/>
            <person name="Veneault-Fourrey C."/>
            <person name="LaButti K."/>
            <person name="Lindquist E.A."/>
            <person name="Lipzen A."/>
            <person name="Lundell T."/>
            <person name="Morin E."/>
            <person name="Murat C."/>
            <person name="Riley R."/>
            <person name="Ohm R."/>
            <person name="Sun H."/>
            <person name="Tunlid A."/>
            <person name="Henrissat B."/>
            <person name="Grigoriev I.V."/>
            <person name="Hibbett D.S."/>
            <person name="Martin F."/>
        </authorList>
    </citation>
    <scope>NUCLEOTIDE SEQUENCE [LARGE SCALE GENOMIC DNA]</scope>
    <source>
        <strain evidence="14">h7</strain>
    </source>
</reference>
<dbReference type="STRING" id="686832.A0A0C2YQ29"/>
<proteinExistence type="inferred from homology"/>
<evidence type="ECO:0000256" key="6">
    <source>
        <dbReference type="ARBA" id="ARBA00023004"/>
    </source>
</evidence>
<dbReference type="AlphaFoldDB" id="A0A0C2YQ29"/>
<feature type="binding site" evidence="10">
    <location>
        <position position="61"/>
    </location>
    <ligand>
        <name>Fe cation</name>
        <dbReference type="ChEBI" id="CHEBI:24875"/>
        <label>1</label>
    </ligand>
</feature>
<dbReference type="SUPFAM" id="SSF48371">
    <property type="entry name" value="ARM repeat"/>
    <property type="match status" value="1"/>
</dbReference>
<dbReference type="GO" id="GO:0019135">
    <property type="term" value="F:deoxyhypusine monooxygenase activity"/>
    <property type="evidence" value="ECO:0007669"/>
    <property type="project" value="UniProtKB-UniRule"/>
</dbReference>
<keyword evidence="5 10" id="KW-0560">Oxidoreductase</keyword>
<protein>
    <recommendedName>
        <fullName evidence="10">Deoxyhypusine hydroxylase</fullName>
        <shortName evidence="10">DOHH</shortName>
        <ecNumber evidence="10">1.14.99.29</ecNumber>
    </recommendedName>
    <alternativeName>
        <fullName evidence="10">Deoxyhypusine dioxygenase</fullName>
    </alternativeName>
    <alternativeName>
        <fullName evidence="10">Deoxyhypusine monooxygenase</fullName>
    </alternativeName>
</protein>
<evidence type="ECO:0000256" key="5">
    <source>
        <dbReference type="ARBA" id="ARBA00023002"/>
    </source>
</evidence>
<organism evidence="13 14">
    <name type="scientific">Hebeloma cylindrosporum</name>
    <dbReference type="NCBI Taxonomy" id="76867"/>
    <lineage>
        <taxon>Eukaryota</taxon>
        <taxon>Fungi</taxon>
        <taxon>Dikarya</taxon>
        <taxon>Basidiomycota</taxon>
        <taxon>Agaricomycotina</taxon>
        <taxon>Agaricomycetes</taxon>
        <taxon>Agaricomycetidae</taxon>
        <taxon>Agaricales</taxon>
        <taxon>Agaricineae</taxon>
        <taxon>Hymenogastraceae</taxon>
        <taxon>Hebeloma</taxon>
    </lineage>
</organism>
<dbReference type="UniPathway" id="UPA00354"/>
<sequence length="331" mass="36282">MAIVVSPSELQTLEDCLLNKSNNVALHTRFRALFTLKALKSEDAVRIISKGFSDPSALLKHELAYCLGQIKKTSALPALEAVLRDASEDPMVRHEAAEAMGAISDPSSVPILKEYLTDSERSVRETCEIAVAKIEWDNSEEGKKHHASLGESSAPLYTSVDPAPPSSGLLRGTRKEEDLGEDAVERLRKELVDTNLTLFQRYRAMFSLRNIGTPAAVDALASGFADDSALFKHEIAFIFGQLLSPHSVPSLLQVLQNPQESDMVRHEAAEALGGIATPEVLPHLREWMGRDDAPRVVRESCQVAIDMWEHENSGEFQYANALGTTTPITVP</sequence>
<keyword evidence="3 10" id="KW-0479">Metal-binding</keyword>
<comment type="subcellular location">
    <subcellularLocation>
        <location evidence="10">Cytoplasm</location>
    </subcellularLocation>
    <subcellularLocation>
        <location evidence="10">Nucleus</location>
    </subcellularLocation>
</comment>
<feature type="binding site" evidence="10">
    <location>
        <position position="266"/>
    </location>
    <ligand>
        <name>Fe cation</name>
        <dbReference type="ChEBI" id="CHEBI:24875"/>
        <label>2</label>
    </ligand>
</feature>
<evidence type="ECO:0000256" key="8">
    <source>
        <dbReference type="ARBA" id="ARBA00023256"/>
    </source>
</evidence>
<dbReference type="GO" id="GO:0005634">
    <property type="term" value="C:nucleus"/>
    <property type="evidence" value="ECO:0007669"/>
    <property type="project" value="UniProtKB-SubCell"/>
</dbReference>
<evidence type="ECO:0000313" key="14">
    <source>
        <dbReference type="Proteomes" id="UP000053424"/>
    </source>
</evidence>
<dbReference type="GO" id="GO:0005737">
    <property type="term" value="C:cytoplasm"/>
    <property type="evidence" value="ECO:0007669"/>
    <property type="project" value="UniProtKB-SubCell"/>
</dbReference>
<dbReference type="OrthoDB" id="421002at2759"/>
<dbReference type="PANTHER" id="PTHR12697">
    <property type="entry name" value="PBS LYASE HEAT-LIKE PROTEIN"/>
    <property type="match status" value="1"/>
</dbReference>
<dbReference type="HOGENOM" id="CLU_053974_0_0_1"/>
<evidence type="ECO:0000256" key="2">
    <source>
        <dbReference type="ARBA" id="ARBA00005041"/>
    </source>
</evidence>
<evidence type="ECO:0000256" key="1">
    <source>
        <dbReference type="ARBA" id="ARBA00000068"/>
    </source>
</evidence>
<feature type="repeat" description="HEAT" evidence="11">
    <location>
        <begin position="75"/>
        <end position="115"/>
    </location>
</feature>
<feature type="binding site" evidence="10">
    <location>
        <position position="62"/>
    </location>
    <ligand>
        <name>Fe cation</name>
        <dbReference type="ChEBI" id="CHEBI:24875"/>
        <label>1</label>
    </ligand>
</feature>
<reference evidence="13 14" key="1">
    <citation type="submission" date="2014-04" db="EMBL/GenBank/DDBJ databases">
        <authorList>
            <consortium name="DOE Joint Genome Institute"/>
            <person name="Kuo A."/>
            <person name="Gay G."/>
            <person name="Dore J."/>
            <person name="Kohler A."/>
            <person name="Nagy L.G."/>
            <person name="Floudas D."/>
            <person name="Copeland A."/>
            <person name="Barry K.W."/>
            <person name="Cichocki N."/>
            <person name="Veneault-Fourrey C."/>
            <person name="LaButti K."/>
            <person name="Lindquist E.A."/>
            <person name="Lipzen A."/>
            <person name="Lundell T."/>
            <person name="Morin E."/>
            <person name="Murat C."/>
            <person name="Sun H."/>
            <person name="Tunlid A."/>
            <person name="Henrissat B."/>
            <person name="Grigoriev I.V."/>
            <person name="Hibbett D.S."/>
            <person name="Martin F."/>
            <person name="Nordberg H.P."/>
            <person name="Cantor M.N."/>
            <person name="Hua S.X."/>
        </authorList>
    </citation>
    <scope>NUCLEOTIDE SEQUENCE [LARGE SCALE GENOMIC DNA]</scope>
    <source>
        <strain evidence="14">h7</strain>
    </source>
</reference>
<dbReference type="HAMAP" id="MF_03101">
    <property type="entry name" value="Deoxyhypusine_hydroxylase"/>
    <property type="match status" value="1"/>
</dbReference>
<keyword evidence="10" id="KW-0963">Cytoplasm</keyword>
<dbReference type="SMART" id="SM00567">
    <property type="entry name" value="EZ_HEAT"/>
    <property type="match status" value="6"/>
</dbReference>
<feature type="binding site" evidence="10">
    <location>
        <position position="267"/>
    </location>
    <ligand>
        <name>Fe cation</name>
        <dbReference type="ChEBI" id="CHEBI:24875"/>
        <label>2</label>
    </ligand>
</feature>
<comment type="function">
    <text evidence="10">Catalyzes the hydroxylation of the N(6)-(4-aminobutyl)-L-lysine intermediate to form hypusine, an essential post-translational modification only found in mature eIF-5A factor.</text>
</comment>
<evidence type="ECO:0000256" key="12">
    <source>
        <dbReference type="SAM" id="MobiDB-lite"/>
    </source>
</evidence>
<evidence type="ECO:0000256" key="4">
    <source>
        <dbReference type="ARBA" id="ARBA00022737"/>
    </source>
</evidence>
<comment type="cofactor">
    <cofactor evidence="10">
        <name>Fe(2+)</name>
        <dbReference type="ChEBI" id="CHEBI:29033"/>
    </cofactor>
    <text evidence="10">Binds 2 Fe(2+) ions per subunit.</text>
</comment>
<keyword evidence="4" id="KW-0677">Repeat</keyword>
<keyword evidence="6 10" id="KW-0408">Iron</keyword>
<dbReference type="GO" id="GO:0046872">
    <property type="term" value="F:metal ion binding"/>
    <property type="evidence" value="ECO:0007669"/>
    <property type="project" value="UniProtKB-KW"/>
</dbReference>
<comment type="function">
    <text evidence="9">Catalyzes the hydroxylation of the N(6)-(4-aminobutyl)-L-lysine intermediate produced by deoxyhypusine synthase/DHPS on a critical lysine of the eukaryotic translation initiation factor 5A/eIF-5A. This is the second step of the post-translational modification of that lysine into an unusual amino acid residue named hypusine. Hypusination is unique to mature eIF-5A factor and is essential for its function.</text>
</comment>
<evidence type="ECO:0000256" key="10">
    <source>
        <dbReference type="HAMAP-Rule" id="MF_03101"/>
    </source>
</evidence>
<dbReference type="InterPro" id="IPR027517">
    <property type="entry name" value="Deoxyhypusine_hydroxylase"/>
</dbReference>
<feature type="binding site" evidence="10">
    <location>
        <position position="233"/>
    </location>
    <ligand>
        <name>Fe cation</name>
        <dbReference type="ChEBI" id="CHEBI:24875"/>
        <label>2</label>
    </ligand>
</feature>
<dbReference type="InterPro" id="IPR011989">
    <property type="entry name" value="ARM-like"/>
</dbReference>
<feature type="binding site" evidence="10">
    <location>
        <position position="234"/>
    </location>
    <ligand>
        <name>Fe cation</name>
        <dbReference type="ChEBI" id="CHEBI:24875"/>
        <label>2</label>
    </ligand>
</feature>
<keyword evidence="10" id="KW-0539">Nucleus</keyword>
<dbReference type="InterPro" id="IPR004155">
    <property type="entry name" value="PBS_lyase_HEAT"/>
</dbReference>
<dbReference type="PANTHER" id="PTHR12697:SF5">
    <property type="entry name" value="DEOXYHYPUSINE HYDROXYLASE"/>
    <property type="match status" value="1"/>
</dbReference>
<evidence type="ECO:0000256" key="9">
    <source>
        <dbReference type="ARBA" id="ARBA00045876"/>
    </source>
</evidence>
<dbReference type="EMBL" id="KN831776">
    <property type="protein sequence ID" value="KIM43097.1"/>
    <property type="molecule type" value="Genomic_DNA"/>
</dbReference>
<evidence type="ECO:0000256" key="11">
    <source>
        <dbReference type="PROSITE-ProRule" id="PRU00103"/>
    </source>
</evidence>
<dbReference type="InterPro" id="IPR021133">
    <property type="entry name" value="HEAT_type_2"/>
</dbReference>
<comment type="pathway">
    <text evidence="2 10">Protein modification; eIF5A hypusination.</text>
</comment>
<keyword evidence="7 10" id="KW-0503">Monooxygenase</keyword>
<dbReference type="PROSITE" id="PS50077">
    <property type="entry name" value="HEAT_REPEAT"/>
    <property type="match status" value="1"/>
</dbReference>
<accession>A0A0C2YQ29</accession>
<feature type="binding site" evidence="10">
    <location>
        <position position="95"/>
    </location>
    <ligand>
        <name>Fe cation</name>
        <dbReference type="ChEBI" id="CHEBI:24875"/>
        <label>1</label>
    </ligand>
</feature>
<dbReference type="EC" id="1.14.99.29" evidence="10"/>
<dbReference type="Gene3D" id="1.25.10.10">
    <property type="entry name" value="Leucine-rich Repeat Variant"/>
    <property type="match status" value="2"/>
</dbReference>
<comment type="similarity">
    <text evidence="10">Belongs to the deoxyhypusine hydroxylase family.</text>
</comment>
<name>A0A0C2YQ29_HEBCY</name>
<gene>
    <name evidence="10" type="primary">LIA1</name>
    <name evidence="13" type="ORF">M413DRAFT_26293</name>
</gene>
<keyword evidence="14" id="KW-1185">Reference proteome</keyword>
<dbReference type="Proteomes" id="UP000053424">
    <property type="component" value="Unassembled WGS sequence"/>
</dbReference>
<evidence type="ECO:0000256" key="3">
    <source>
        <dbReference type="ARBA" id="ARBA00022723"/>
    </source>
</evidence>
<keyword evidence="8 10" id="KW-0386">Hypusine biosynthesis</keyword>